<evidence type="ECO:0000313" key="4">
    <source>
        <dbReference type="Proteomes" id="UP001295463"/>
    </source>
</evidence>
<keyword evidence="2" id="KW-0732">Signal</keyword>
<protein>
    <submittedName>
        <fullName evidence="3">Uncharacterized protein</fullName>
    </submittedName>
</protein>
<dbReference type="EMBL" id="OW150024">
    <property type="protein sequence ID" value="CAH2030988.1"/>
    <property type="molecule type" value="Genomic_DNA"/>
</dbReference>
<dbReference type="RefSeq" id="WP_305731851.1">
    <property type="nucleotide sequence ID" value="NZ_OW150024.1"/>
</dbReference>
<reference evidence="3 4" key="1">
    <citation type="submission" date="2022-03" db="EMBL/GenBank/DDBJ databases">
        <authorList>
            <person name="Koch H."/>
        </authorList>
    </citation>
    <scope>NUCLEOTIDE SEQUENCE [LARGE SCALE GENOMIC DNA]</scope>
    <source>
        <strain evidence="3 4">G1</strain>
    </source>
</reference>
<evidence type="ECO:0000313" key="3">
    <source>
        <dbReference type="EMBL" id="CAH2030988.1"/>
    </source>
</evidence>
<keyword evidence="1" id="KW-0175">Coiled coil</keyword>
<organism evidence="3 4">
    <name type="scientific">Trichlorobacter ammonificans</name>
    <dbReference type="NCBI Taxonomy" id="2916410"/>
    <lineage>
        <taxon>Bacteria</taxon>
        <taxon>Pseudomonadati</taxon>
        <taxon>Thermodesulfobacteriota</taxon>
        <taxon>Desulfuromonadia</taxon>
        <taxon>Geobacterales</taxon>
        <taxon>Geobacteraceae</taxon>
        <taxon>Trichlorobacter</taxon>
    </lineage>
</organism>
<feature type="chain" id="PRO_5047082468" evidence="2">
    <location>
        <begin position="23"/>
        <end position="146"/>
    </location>
</feature>
<name>A0ABM9D733_9BACT</name>
<proteinExistence type="predicted"/>
<dbReference type="Proteomes" id="UP001295463">
    <property type="component" value="Chromosome"/>
</dbReference>
<evidence type="ECO:0000256" key="2">
    <source>
        <dbReference type="SAM" id="SignalP"/>
    </source>
</evidence>
<sequence>MKRLVIAVTLIWCSLGSMIAGATDPDPQKQQQLLKKIEELEQQISELRSLQLKKQTLPVKKEQCMKVVGVESYCTCVSEALPATVDYRQFVQILLTPAAEFGYDKLTVEQKKDVDQALVAWARCVDYKGPQGSGAMDRLMNRETLF</sequence>
<keyword evidence="4" id="KW-1185">Reference proteome</keyword>
<feature type="signal peptide" evidence="2">
    <location>
        <begin position="1"/>
        <end position="22"/>
    </location>
</feature>
<accession>A0ABM9D733</accession>
<evidence type="ECO:0000256" key="1">
    <source>
        <dbReference type="SAM" id="Coils"/>
    </source>
</evidence>
<gene>
    <name evidence="3" type="ORF">GEAMG1_1174</name>
</gene>
<feature type="coiled-coil region" evidence="1">
    <location>
        <begin position="30"/>
        <end position="57"/>
    </location>
</feature>